<reference evidence="2 3" key="1">
    <citation type="journal article" date="2019" name="Int. J. Syst. Evol. Microbiol.">
        <title>The Global Catalogue of Microorganisms (GCM) 10K type strain sequencing project: providing services to taxonomists for standard genome sequencing and annotation.</title>
        <authorList>
            <consortium name="The Broad Institute Genomics Platform"/>
            <consortium name="The Broad Institute Genome Sequencing Center for Infectious Disease"/>
            <person name="Wu L."/>
            <person name="Ma J."/>
        </authorList>
    </citation>
    <scope>NUCLEOTIDE SEQUENCE [LARGE SCALE GENOMIC DNA]</scope>
    <source>
        <strain evidence="2 3">JCM 9383</strain>
    </source>
</reference>
<feature type="transmembrane region" description="Helical" evidence="1">
    <location>
        <begin position="35"/>
        <end position="55"/>
    </location>
</feature>
<sequence length="355" mass="38265">MTTTETTPRAGMLSGIATVARQEFRVRLRTGRWRWLLLAWFLVIAAFSVLLRLALAVPEFDEGPTGIPLFGSVMLFVLGLAMLVAPALTAQSINGDRERGTLAPVQVTRLTPAEIVLGKLVAAWGTALVFIALTVPFVVWAILEGGVGIVRAVVVLLIVSLLVGVICAVAQGLSALFARGITATLMAFLLVFALSAGTLITFGLATVLTSREETISYEVPATDNMGYPIPGGPSTVETYTTTVPHPEYVWWLLAPNPFVVLADSAPDPPLRFNQYSRRMEPDTRLDPLGAIGEGVRETRLPPQVTYSEDGARREGGAVWPWGLAFDVLLGAGSVWISIRRLRTPIRRPSPGVRIA</sequence>
<comment type="caution">
    <text evidence="2">The sequence shown here is derived from an EMBL/GenBank/DDBJ whole genome shotgun (WGS) entry which is preliminary data.</text>
</comment>
<evidence type="ECO:0000256" key="1">
    <source>
        <dbReference type="SAM" id="Phobius"/>
    </source>
</evidence>
<protein>
    <submittedName>
        <fullName evidence="2">ABC transporter permease subunit</fullName>
    </submittedName>
</protein>
<feature type="transmembrane region" description="Helical" evidence="1">
    <location>
        <begin position="185"/>
        <end position="208"/>
    </location>
</feature>
<proteinExistence type="predicted"/>
<keyword evidence="1" id="KW-1133">Transmembrane helix</keyword>
<dbReference type="Proteomes" id="UP001500979">
    <property type="component" value="Unassembled WGS sequence"/>
</dbReference>
<evidence type="ECO:0000313" key="3">
    <source>
        <dbReference type="Proteomes" id="UP001500979"/>
    </source>
</evidence>
<keyword evidence="3" id="KW-1185">Reference proteome</keyword>
<keyword evidence="1" id="KW-0812">Transmembrane</keyword>
<name>A0ABN3VHF0_9PSEU</name>
<organism evidence="2 3">
    <name type="scientific">Saccharopolyspora taberi</name>
    <dbReference type="NCBI Taxonomy" id="60895"/>
    <lineage>
        <taxon>Bacteria</taxon>
        <taxon>Bacillati</taxon>
        <taxon>Actinomycetota</taxon>
        <taxon>Actinomycetes</taxon>
        <taxon>Pseudonocardiales</taxon>
        <taxon>Pseudonocardiaceae</taxon>
        <taxon>Saccharopolyspora</taxon>
    </lineage>
</organism>
<gene>
    <name evidence="2" type="ORF">GCM10010470_40540</name>
</gene>
<feature type="transmembrane region" description="Helical" evidence="1">
    <location>
        <begin position="67"/>
        <end position="89"/>
    </location>
</feature>
<dbReference type="EMBL" id="BAAAUX010000016">
    <property type="protein sequence ID" value="GAA2801377.1"/>
    <property type="molecule type" value="Genomic_DNA"/>
</dbReference>
<feature type="transmembrane region" description="Helical" evidence="1">
    <location>
        <begin position="149"/>
        <end position="173"/>
    </location>
</feature>
<accession>A0ABN3VHF0</accession>
<feature type="transmembrane region" description="Helical" evidence="1">
    <location>
        <begin position="120"/>
        <end position="143"/>
    </location>
</feature>
<dbReference type="PANTHER" id="PTHR43471">
    <property type="entry name" value="ABC TRANSPORTER PERMEASE"/>
    <property type="match status" value="1"/>
</dbReference>
<keyword evidence="1" id="KW-0472">Membrane</keyword>
<dbReference type="RefSeq" id="WP_344681961.1">
    <property type="nucleotide sequence ID" value="NZ_BAAAUX010000016.1"/>
</dbReference>
<feature type="transmembrane region" description="Helical" evidence="1">
    <location>
        <begin position="318"/>
        <end position="338"/>
    </location>
</feature>
<evidence type="ECO:0000313" key="2">
    <source>
        <dbReference type="EMBL" id="GAA2801377.1"/>
    </source>
</evidence>